<dbReference type="AlphaFoldDB" id="A0A1Q5QAY8"/>
<evidence type="ECO:0000313" key="3">
    <source>
        <dbReference type="EMBL" id="OKL62978.1"/>
    </source>
</evidence>
<dbReference type="InterPro" id="IPR052432">
    <property type="entry name" value="PITP/CRAL-TRIO"/>
</dbReference>
<dbReference type="RefSeq" id="XP_020123099.1">
    <property type="nucleotide sequence ID" value="XM_020261797.1"/>
</dbReference>
<dbReference type="Gene3D" id="3.40.525.10">
    <property type="entry name" value="CRAL-TRIO lipid binding domain"/>
    <property type="match status" value="1"/>
</dbReference>
<feature type="region of interest" description="Disordered" evidence="1">
    <location>
        <begin position="671"/>
        <end position="698"/>
    </location>
</feature>
<feature type="domain" description="CRAL-TRIO" evidence="2">
    <location>
        <begin position="272"/>
        <end position="418"/>
    </location>
</feature>
<feature type="region of interest" description="Disordered" evidence="1">
    <location>
        <begin position="44"/>
        <end position="141"/>
    </location>
</feature>
<dbReference type="EMBL" id="LFMY01000002">
    <property type="protein sequence ID" value="OKL62978.1"/>
    <property type="molecule type" value="Genomic_DNA"/>
</dbReference>
<dbReference type="OrthoDB" id="43460at2759"/>
<keyword evidence="4" id="KW-1185">Reference proteome</keyword>
<dbReference type="InterPro" id="IPR011074">
    <property type="entry name" value="CRAL/TRIO_N_dom"/>
</dbReference>
<gene>
    <name evidence="3" type="ORF">UA08_02064</name>
</gene>
<protein>
    <recommendedName>
        <fullName evidence="2">CRAL-TRIO domain-containing protein</fullName>
    </recommendedName>
</protein>
<accession>A0A1Q5QAY8</accession>
<feature type="compositionally biased region" description="Basic residues" evidence="1">
    <location>
        <begin position="105"/>
        <end position="119"/>
    </location>
</feature>
<dbReference type="InterPro" id="IPR036273">
    <property type="entry name" value="CRAL/TRIO_N_dom_sf"/>
</dbReference>
<organism evidence="3 4">
    <name type="scientific">Talaromyces atroroseus</name>
    <dbReference type="NCBI Taxonomy" id="1441469"/>
    <lineage>
        <taxon>Eukaryota</taxon>
        <taxon>Fungi</taxon>
        <taxon>Dikarya</taxon>
        <taxon>Ascomycota</taxon>
        <taxon>Pezizomycotina</taxon>
        <taxon>Eurotiomycetes</taxon>
        <taxon>Eurotiomycetidae</taxon>
        <taxon>Eurotiales</taxon>
        <taxon>Trichocomaceae</taxon>
        <taxon>Talaromyces</taxon>
        <taxon>Talaromyces sect. Trachyspermi</taxon>
    </lineage>
</organism>
<dbReference type="Pfam" id="PF00650">
    <property type="entry name" value="CRAL_TRIO"/>
    <property type="match status" value="1"/>
</dbReference>
<evidence type="ECO:0000313" key="4">
    <source>
        <dbReference type="Proteomes" id="UP000214365"/>
    </source>
</evidence>
<dbReference type="SUPFAM" id="SSF46938">
    <property type="entry name" value="CRAL/TRIO N-terminal domain"/>
    <property type="match status" value="1"/>
</dbReference>
<evidence type="ECO:0000256" key="1">
    <source>
        <dbReference type="SAM" id="MobiDB-lite"/>
    </source>
</evidence>
<dbReference type="CDD" id="cd00170">
    <property type="entry name" value="SEC14"/>
    <property type="match status" value="1"/>
</dbReference>
<feature type="compositionally biased region" description="Polar residues" evidence="1">
    <location>
        <begin position="60"/>
        <end position="73"/>
    </location>
</feature>
<dbReference type="InterPro" id="IPR001251">
    <property type="entry name" value="CRAL-TRIO_dom"/>
</dbReference>
<dbReference type="PANTHER" id="PTHR46590">
    <property type="entry name" value="PHOSPHATIDYLINOSITOL TRANSFER PROTEIN CSR1-RELATED"/>
    <property type="match status" value="1"/>
</dbReference>
<dbReference type="SMART" id="SM00516">
    <property type="entry name" value="SEC14"/>
    <property type="match status" value="1"/>
</dbReference>
<dbReference type="GeneID" id="31001819"/>
<comment type="caution">
    <text evidence="3">The sequence shown here is derived from an EMBL/GenBank/DDBJ whole genome shotgun (WGS) entry which is preliminary data.</text>
</comment>
<dbReference type="Pfam" id="PF03765">
    <property type="entry name" value="CRAL_TRIO_N"/>
    <property type="match status" value="1"/>
</dbReference>
<dbReference type="InterPro" id="IPR036865">
    <property type="entry name" value="CRAL-TRIO_dom_sf"/>
</dbReference>
<dbReference type="Proteomes" id="UP000214365">
    <property type="component" value="Unassembled WGS sequence"/>
</dbReference>
<feature type="compositionally biased region" description="Polar residues" evidence="1">
    <location>
        <begin position="122"/>
        <end position="138"/>
    </location>
</feature>
<dbReference type="SUPFAM" id="SSF52087">
    <property type="entry name" value="CRAL/TRIO domain"/>
    <property type="match status" value="1"/>
</dbReference>
<proteinExistence type="predicted"/>
<name>A0A1Q5QAY8_TALAT</name>
<dbReference type="PANTHER" id="PTHR46590:SF2">
    <property type="entry name" value="CRAL_TRIO DOMAIN PROTEIN (AFU_ORTHOLOGUE AFUA_4G13930)-RELATED"/>
    <property type="match status" value="1"/>
</dbReference>
<sequence length="742" mass="84296">MDPQTGVLGSLTADQEARLQQLWMFLLNAFESNSIYDNNLSTPTVPRRSNSLDEPPLSPASFNTSFSGSRLSMSSNTNIIPPSPTTPISPISPTTLSETQSQSHKPQHQRSLRKLRRRISLNNASEPVSSATPIPQRSSTHKRSLMFQTQSMGGIHLRPSPQNTKVMQRVMATYKIGPDELRQGLLRSLKQDHPDSMLLRFLRARKWNVGKAFVMLVSAIAWRTKKMHIDDDIVRRGELYAYQQSRSLKLDPREQRKAWDFMKQLRMGKNIIHGVDRAGRPIVNIRVRLHRAEDQADDVLERYVVHTIESVRMLLRPPLVETAILIFNMTDFSMANMDYTPVKFIIKCLENFYPESLARIIIHKAPWFFSGIWKMIKTWMNDSLVSRVFFTKNLSDLELYIPRQNIPSDLGGSEDKYQYHYIEPDADDLAENLPLETHSPTRNFLLNQHHRISEEFLETTRLWLQTSAMRDTIGTAVQQDRRAELIEELRINFWKLDPFVRARCQLDREGVIVSDGIGTINFYPHLRPVTSSSESFGTTSAGAAVTTSSGLLSPSSSVLSAAHDHDYKHDVDVVAETVGKPGAEQTTSSTTMNMVNFLLDDSDIDHDDGGDDNGYQARDDFMQEYMDDGAGHRNPSSDNTINDEMREWKFPEEEIPQHNHTIITTTNDYDDTASAEKDTNINNNNPLSDVETDTDTDTDMDTDLDDDDDEEIEIHDAVTQKITYPRAGGLVGRTAVRLVNVR</sequence>
<evidence type="ECO:0000259" key="2">
    <source>
        <dbReference type="PROSITE" id="PS50191"/>
    </source>
</evidence>
<dbReference type="STRING" id="1441469.A0A1Q5QAY8"/>
<dbReference type="PROSITE" id="PS50191">
    <property type="entry name" value="CRAL_TRIO"/>
    <property type="match status" value="1"/>
</dbReference>
<dbReference type="SMART" id="SM01100">
    <property type="entry name" value="CRAL_TRIO_N"/>
    <property type="match status" value="1"/>
</dbReference>
<reference evidence="3 4" key="1">
    <citation type="submission" date="2015-06" db="EMBL/GenBank/DDBJ databases">
        <title>Talaromyces atroroseus IBT 11181 draft genome.</title>
        <authorList>
            <person name="Rasmussen K.B."/>
            <person name="Rasmussen S."/>
            <person name="Petersen B."/>
            <person name="Sicheritz-Ponten T."/>
            <person name="Mortensen U.H."/>
            <person name="Thrane U."/>
        </authorList>
    </citation>
    <scope>NUCLEOTIDE SEQUENCE [LARGE SCALE GENOMIC DNA]</scope>
    <source>
        <strain evidence="3 4">IBT 11181</strain>
    </source>
</reference>